<dbReference type="EMBL" id="JABBFW010000051">
    <property type="protein sequence ID" value="NML19033.1"/>
    <property type="molecule type" value="Genomic_DNA"/>
</dbReference>
<dbReference type="Pfam" id="PF04016">
    <property type="entry name" value="DUF364"/>
    <property type="match status" value="1"/>
</dbReference>
<dbReference type="InterPro" id="IPR025251">
    <property type="entry name" value="DUF4213"/>
</dbReference>
<dbReference type="InterPro" id="IPR007161">
    <property type="entry name" value="DUF364"/>
</dbReference>
<feature type="domain" description="Putative heavy-metal chelation" evidence="1">
    <location>
        <begin position="127"/>
        <end position="260"/>
    </location>
</feature>
<dbReference type="AlphaFoldDB" id="A0A848FLC9"/>
<proteinExistence type="predicted"/>
<dbReference type="Gene3D" id="3.40.50.11590">
    <property type="match status" value="1"/>
</dbReference>
<dbReference type="Gene3D" id="3.30.390.100">
    <property type="match status" value="1"/>
</dbReference>
<dbReference type="Pfam" id="PF13938">
    <property type="entry name" value="DUF4213"/>
    <property type="match status" value="1"/>
</dbReference>
<feature type="domain" description="DUF4213" evidence="2">
    <location>
        <begin position="41"/>
        <end position="104"/>
    </location>
</feature>
<accession>A0A848FLC9</accession>
<evidence type="ECO:0000259" key="2">
    <source>
        <dbReference type="Pfam" id="PF13938"/>
    </source>
</evidence>
<dbReference type="SUPFAM" id="SSF159713">
    <property type="entry name" value="Dhaf3308-like"/>
    <property type="match status" value="1"/>
</dbReference>
<comment type="caution">
    <text evidence="3">The sequence shown here is derived from an EMBL/GenBank/DDBJ whole genome shotgun (WGS) entry which is preliminary data.</text>
</comment>
<evidence type="ECO:0000313" key="3">
    <source>
        <dbReference type="EMBL" id="NML19033.1"/>
    </source>
</evidence>
<name>A0A848FLC9_9BURK</name>
<organism evidence="3 4">
    <name type="scientific">Azohydromonas caseinilytica</name>
    <dbReference type="NCBI Taxonomy" id="2728836"/>
    <lineage>
        <taxon>Bacteria</taxon>
        <taxon>Pseudomonadati</taxon>
        <taxon>Pseudomonadota</taxon>
        <taxon>Betaproteobacteria</taxon>
        <taxon>Burkholderiales</taxon>
        <taxon>Sphaerotilaceae</taxon>
        <taxon>Azohydromonas</taxon>
    </lineage>
</organism>
<dbReference type="Proteomes" id="UP000574067">
    <property type="component" value="Unassembled WGS sequence"/>
</dbReference>
<evidence type="ECO:0000313" key="4">
    <source>
        <dbReference type="Proteomes" id="UP000574067"/>
    </source>
</evidence>
<gene>
    <name evidence="3" type="ORF">HHL10_29100</name>
</gene>
<sequence>MSYATDALALIQALTALAPLPRVRALHLPPPPATEAMRGEFAALELEEGTLGLSYVLLGDTWAGLRHRVDRAALAGVDAPALAQCYASADPIERTLGFAALNALTRWLFDRAGFVPPVSRDSIGALDPQRDETVGMIGYFTPLIPLIRARGARVLVVELRADLVGERDGVRVTLDPAELSGCDKVLSTGTLLLNDTLDAMLAHCRGARRLALVGPSVGCPPDPLFARGITLLGGSWVTNGAAYVRALAAGASIGAFARKFTLAPQDYPGWDALLAQAVAGR</sequence>
<protein>
    <submittedName>
        <fullName evidence="3">DUF364 domain-containing protein</fullName>
    </submittedName>
</protein>
<dbReference type="RefSeq" id="WP_169163929.1">
    <property type="nucleotide sequence ID" value="NZ_JABBFW010000051.1"/>
</dbReference>
<evidence type="ECO:0000259" key="1">
    <source>
        <dbReference type="Pfam" id="PF04016"/>
    </source>
</evidence>
<keyword evidence="4" id="KW-1185">Reference proteome</keyword>
<reference evidence="3 4" key="1">
    <citation type="submission" date="2020-04" db="EMBL/GenBank/DDBJ databases">
        <title>Azohydromonas sp. isolated from soil.</title>
        <authorList>
            <person name="Dahal R.H."/>
        </authorList>
    </citation>
    <scope>NUCLEOTIDE SEQUENCE [LARGE SCALE GENOMIC DNA]</scope>
    <source>
        <strain evidence="3 4">G-1-1-14</strain>
    </source>
</reference>